<evidence type="ECO:0000256" key="5">
    <source>
        <dbReference type="ARBA" id="ARBA00022725"/>
    </source>
</evidence>
<evidence type="ECO:0000256" key="11">
    <source>
        <dbReference type="RuleBase" id="RU351113"/>
    </source>
</evidence>
<feature type="transmembrane region" description="Helical" evidence="11">
    <location>
        <begin position="131"/>
        <end position="158"/>
    </location>
</feature>
<reference evidence="13" key="1">
    <citation type="submission" date="2025-08" db="UniProtKB">
        <authorList>
            <consortium name="RefSeq"/>
        </authorList>
    </citation>
    <scope>IDENTIFICATION</scope>
</reference>
<feature type="transmembrane region" description="Helical" evidence="11">
    <location>
        <begin position="41"/>
        <end position="62"/>
    </location>
</feature>
<keyword evidence="6 11" id="KW-1133">Transmembrane helix</keyword>
<dbReference type="AlphaFoldDB" id="A0AB39ZN55"/>
<dbReference type="PANTHER" id="PTHR21137:SF44">
    <property type="entry name" value="ODORANT RECEPTOR 13A-RELATED"/>
    <property type="match status" value="1"/>
</dbReference>
<dbReference type="Pfam" id="PF02949">
    <property type="entry name" value="7tm_6"/>
    <property type="match status" value="1"/>
</dbReference>
<proteinExistence type="inferred from homology"/>
<keyword evidence="12" id="KW-1185">Reference proteome</keyword>
<keyword evidence="5 11" id="KW-0552">Olfaction</keyword>
<comment type="subcellular location">
    <subcellularLocation>
        <location evidence="1 11">Cell membrane</location>
        <topology evidence="1 11">Multi-pass membrane protein</topology>
    </subcellularLocation>
</comment>
<keyword evidence="4 11" id="KW-0812">Transmembrane</keyword>
<dbReference type="PANTHER" id="PTHR21137">
    <property type="entry name" value="ODORANT RECEPTOR"/>
    <property type="match status" value="1"/>
</dbReference>
<dbReference type="GO" id="GO:0005549">
    <property type="term" value="F:odorant binding"/>
    <property type="evidence" value="ECO:0007669"/>
    <property type="project" value="InterPro"/>
</dbReference>
<keyword evidence="3 11" id="KW-0716">Sensory transduction</keyword>
<dbReference type="CTD" id="41119"/>
<dbReference type="Proteomes" id="UP001652628">
    <property type="component" value="Chromosome 3"/>
</dbReference>
<comment type="similarity">
    <text evidence="11">Belongs to the insect chemoreceptor superfamily. Heteromeric odorant receptor channel (TC 1.A.69) family.</text>
</comment>
<accession>A0AB39ZN55</accession>
<evidence type="ECO:0000256" key="7">
    <source>
        <dbReference type="ARBA" id="ARBA00023136"/>
    </source>
</evidence>
<dbReference type="GO" id="GO:0004984">
    <property type="term" value="F:olfactory receptor activity"/>
    <property type="evidence" value="ECO:0007669"/>
    <property type="project" value="InterPro"/>
</dbReference>
<dbReference type="GeneID" id="108015856"/>
<keyword evidence="9 11" id="KW-0807">Transducer</keyword>
<evidence type="ECO:0000256" key="4">
    <source>
        <dbReference type="ARBA" id="ARBA00022692"/>
    </source>
</evidence>
<dbReference type="GO" id="GO:0005886">
    <property type="term" value="C:plasma membrane"/>
    <property type="evidence" value="ECO:0007669"/>
    <property type="project" value="UniProtKB-SubCell"/>
</dbReference>
<comment type="caution">
    <text evidence="11">Lacks conserved residue(s) required for the propagation of feature annotation.</text>
</comment>
<sequence>MEPVQYSYEDFSRFPAAVFWMMGYDVLGVPKTRSQRILYRLYRFLCLASHSVCVGFMIFRMVEAKTIDNIPLIMRYSTLVTYVINSDTKYATAMQRVAIQSLNSKLASIYPKTTLDRIYHRVNDHYWSKSFVYLVIIYIGSSIMVVIGPILTSIISYFTHHGFTYMHCYPYFIFNPERHSKWIYLAIYVLEWLHSTQMVISNIGADIWLIYFQVQINLHFRGIIQSLEDHKPSVENDYEDRQFLAKIVDKQVYLVSMQNDLNQIFGGSLLLSLLTTAAVLCTVAVYTLLQGVSLEGCTYVIFIGTSVMQVYLVCYYGQQVLDLSAQVAHAVYNHDFHNASIAYKKYLLIIIIRAHQPVELSAMGYLPISLDTFKQLMSVTYRVMTMLRQMIQ</sequence>
<feature type="transmembrane region" description="Helical" evidence="11">
    <location>
        <begin position="298"/>
        <end position="316"/>
    </location>
</feature>
<evidence type="ECO:0000256" key="8">
    <source>
        <dbReference type="ARBA" id="ARBA00023170"/>
    </source>
</evidence>
<evidence type="ECO:0000256" key="9">
    <source>
        <dbReference type="ARBA" id="ARBA00023224"/>
    </source>
</evidence>
<evidence type="ECO:0000256" key="2">
    <source>
        <dbReference type="ARBA" id="ARBA00022475"/>
    </source>
</evidence>
<evidence type="ECO:0000256" key="1">
    <source>
        <dbReference type="ARBA" id="ARBA00004651"/>
    </source>
</evidence>
<gene>
    <name evidence="13" type="primary">Or85f</name>
</gene>
<keyword evidence="8 11" id="KW-0675">Receptor</keyword>
<evidence type="ECO:0000256" key="10">
    <source>
        <dbReference type="ARBA" id="ARBA00038679"/>
    </source>
</evidence>
<keyword evidence="2" id="KW-1003">Cell membrane</keyword>
<comment type="subunit">
    <text evidence="10">Interacts with Orco. Complexes exist early in the endomembrane system in olfactory sensory neurons (OSNs), coupling these complexes to the conserved ciliary trafficking pathway.</text>
</comment>
<evidence type="ECO:0000256" key="3">
    <source>
        <dbReference type="ARBA" id="ARBA00022606"/>
    </source>
</evidence>
<evidence type="ECO:0000313" key="13">
    <source>
        <dbReference type="RefSeq" id="XP_016937912.1"/>
    </source>
</evidence>
<dbReference type="GO" id="GO:0007165">
    <property type="term" value="P:signal transduction"/>
    <property type="evidence" value="ECO:0007669"/>
    <property type="project" value="UniProtKB-KW"/>
</dbReference>
<evidence type="ECO:0000313" key="12">
    <source>
        <dbReference type="Proteomes" id="UP001652628"/>
    </source>
</evidence>
<evidence type="ECO:0000256" key="6">
    <source>
        <dbReference type="ARBA" id="ARBA00022989"/>
    </source>
</evidence>
<dbReference type="RefSeq" id="XP_016937912.1">
    <property type="nucleotide sequence ID" value="XM_017082423.4"/>
</dbReference>
<protein>
    <recommendedName>
        <fullName evidence="11">Odorant receptor</fullName>
    </recommendedName>
</protein>
<name>A0AB39ZN55_DROSZ</name>
<keyword evidence="7 11" id="KW-0472">Membrane</keyword>
<organism evidence="12 13">
    <name type="scientific">Drosophila suzukii</name>
    <name type="common">Spotted-wing drosophila fruit fly</name>
    <dbReference type="NCBI Taxonomy" id="28584"/>
    <lineage>
        <taxon>Eukaryota</taxon>
        <taxon>Metazoa</taxon>
        <taxon>Ecdysozoa</taxon>
        <taxon>Arthropoda</taxon>
        <taxon>Hexapoda</taxon>
        <taxon>Insecta</taxon>
        <taxon>Pterygota</taxon>
        <taxon>Neoptera</taxon>
        <taxon>Endopterygota</taxon>
        <taxon>Diptera</taxon>
        <taxon>Brachycera</taxon>
        <taxon>Muscomorpha</taxon>
        <taxon>Ephydroidea</taxon>
        <taxon>Drosophilidae</taxon>
        <taxon>Drosophila</taxon>
        <taxon>Sophophora</taxon>
    </lineage>
</organism>
<dbReference type="InterPro" id="IPR004117">
    <property type="entry name" value="7tm6_olfct_rcpt"/>
</dbReference>
<feature type="transmembrane region" description="Helical" evidence="11">
    <location>
        <begin position="264"/>
        <end position="286"/>
    </location>
</feature>